<comment type="caution">
    <text evidence="3">The sequence shown here is derived from an EMBL/GenBank/DDBJ whole genome shotgun (WGS) entry which is preliminary data.</text>
</comment>
<dbReference type="RefSeq" id="WP_203982938.1">
    <property type="nucleotide sequence ID" value="NZ_BOOU01000015.1"/>
</dbReference>
<dbReference type="InterPro" id="IPR046357">
    <property type="entry name" value="PPIase_dom_sf"/>
</dbReference>
<dbReference type="Pfam" id="PF23716">
    <property type="entry name" value="DUF7158"/>
    <property type="match status" value="1"/>
</dbReference>
<dbReference type="InterPro" id="IPR055582">
    <property type="entry name" value="DUF7158"/>
</dbReference>
<feature type="domain" description="PpiC" evidence="2">
    <location>
        <begin position="95"/>
        <end position="188"/>
    </location>
</feature>
<gene>
    <name evidence="3" type="primary">fabD2</name>
    <name evidence="3" type="ORF">Sru01_12820</name>
</gene>
<dbReference type="PROSITE" id="PS50198">
    <property type="entry name" value="PPIC_PPIASE_2"/>
    <property type="match status" value="1"/>
</dbReference>
<accession>A0A919R0S3</accession>
<organism evidence="3 4">
    <name type="scientific">Sphaerisporangium rufum</name>
    <dbReference type="NCBI Taxonomy" id="1381558"/>
    <lineage>
        <taxon>Bacteria</taxon>
        <taxon>Bacillati</taxon>
        <taxon>Actinomycetota</taxon>
        <taxon>Actinomycetes</taxon>
        <taxon>Streptosporangiales</taxon>
        <taxon>Streptosporangiaceae</taxon>
        <taxon>Sphaerisporangium</taxon>
    </lineage>
</organism>
<evidence type="ECO:0000313" key="3">
    <source>
        <dbReference type="EMBL" id="GII76300.1"/>
    </source>
</evidence>
<name>A0A919R0S3_9ACTN</name>
<evidence type="ECO:0000259" key="2">
    <source>
        <dbReference type="PROSITE" id="PS50198"/>
    </source>
</evidence>
<evidence type="ECO:0000256" key="1">
    <source>
        <dbReference type="PROSITE-ProRule" id="PRU00278"/>
    </source>
</evidence>
<reference evidence="3" key="1">
    <citation type="submission" date="2021-01" db="EMBL/GenBank/DDBJ databases">
        <title>Whole genome shotgun sequence of Sphaerisporangium rufum NBRC 109079.</title>
        <authorList>
            <person name="Komaki H."/>
            <person name="Tamura T."/>
        </authorList>
    </citation>
    <scope>NUCLEOTIDE SEQUENCE</scope>
    <source>
        <strain evidence="3">NBRC 109079</strain>
    </source>
</reference>
<evidence type="ECO:0000313" key="4">
    <source>
        <dbReference type="Proteomes" id="UP000655287"/>
    </source>
</evidence>
<keyword evidence="1" id="KW-0413">Isomerase</keyword>
<dbReference type="EMBL" id="BOOU01000015">
    <property type="protein sequence ID" value="GII76300.1"/>
    <property type="molecule type" value="Genomic_DNA"/>
</dbReference>
<dbReference type="AlphaFoldDB" id="A0A919R0S3"/>
<dbReference type="GO" id="GO:0003755">
    <property type="term" value="F:peptidyl-prolyl cis-trans isomerase activity"/>
    <property type="evidence" value="ECO:0007669"/>
    <property type="project" value="UniProtKB-KW"/>
</dbReference>
<dbReference type="Gene3D" id="3.10.50.40">
    <property type="match status" value="1"/>
</dbReference>
<dbReference type="Proteomes" id="UP000655287">
    <property type="component" value="Unassembled WGS sequence"/>
</dbReference>
<keyword evidence="4" id="KW-1185">Reference proteome</keyword>
<protein>
    <submittedName>
        <fullName evidence="3">Malonyl CoA-ACP transacylase</fullName>
    </submittedName>
</protein>
<sequence>MGERPIPVALVDARERELRSGPLAARLPPPGGAEGRNLRRWLVQMLVAEALVEQEAAALGLPAAVSGSPPAVNGPAAGGLTLPAALRSGGVAAALLVAMPLARAVRTALTAGLRVPEEEIRAYYDRNLDRFTRPEVRYVTWPGGDPLGPVRRGELPSALEDAVFRARPGEVAGPLPGSGGPWTLRVDRVVPGGIRPYRAVRAEIAAELGAVAADRAFAAWLDRRHAERVRLAPGYEHPADPRHPDATHHH</sequence>
<proteinExistence type="predicted"/>
<dbReference type="Pfam" id="PF13145">
    <property type="entry name" value="Rotamase_2"/>
    <property type="match status" value="1"/>
</dbReference>
<keyword evidence="1" id="KW-0697">Rotamase</keyword>
<dbReference type="InterPro" id="IPR000297">
    <property type="entry name" value="PPIase_PpiC"/>
</dbReference>